<comment type="similarity">
    <text evidence="1">Belongs to the Iojap/RsfS family.</text>
</comment>
<dbReference type="InterPro" id="IPR004394">
    <property type="entry name" value="Iojap/RsfS/C7orf30"/>
</dbReference>
<gene>
    <name evidence="2" type="ORF">METZ01_LOCUS285342</name>
</gene>
<dbReference type="AlphaFoldDB" id="A0A382L6B4"/>
<reference evidence="2" key="1">
    <citation type="submission" date="2018-05" db="EMBL/GenBank/DDBJ databases">
        <authorList>
            <person name="Lanie J.A."/>
            <person name="Ng W.-L."/>
            <person name="Kazmierczak K.M."/>
            <person name="Andrzejewski T.M."/>
            <person name="Davidsen T.M."/>
            <person name="Wayne K.J."/>
            <person name="Tettelin H."/>
            <person name="Glass J.I."/>
            <person name="Rusch D."/>
            <person name="Podicherti R."/>
            <person name="Tsui H.-C.T."/>
            <person name="Winkler M.E."/>
        </authorList>
    </citation>
    <scope>NUCLEOTIDE SEQUENCE</scope>
</reference>
<evidence type="ECO:0000313" key="2">
    <source>
        <dbReference type="EMBL" id="SVC32488.1"/>
    </source>
</evidence>
<dbReference type="Gene3D" id="3.30.460.10">
    <property type="entry name" value="Beta Polymerase, domain 2"/>
    <property type="match status" value="1"/>
</dbReference>
<evidence type="ECO:0008006" key="3">
    <source>
        <dbReference type="Google" id="ProtNLM"/>
    </source>
</evidence>
<dbReference type="EMBL" id="UINC01085180">
    <property type="protein sequence ID" value="SVC32488.1"/>
    <property type="molecule type" value="Genomic_DNA"/>
</dbReference>
<dbReference type="PANTHER" id="PTHR21043">
    <property type="entry name" value="IOJAP SUPERFAMILY ORTHOLOG"/>
    <property type="match status" value="1"/>
</dbReference>
<accession>A0A382L6B4</accession>
<name>A0A382L6B4_9ZZZZ</name>
<organism evidence="2">
    <name type="scientific">marine metagenome</name>
    <dbReference type="NCBI Taxonomy" id="408172"/>
    <lineage>
        <taxon>unclassified sequences</taxon>
        <taxon>metagenomes</taxon>
        <taxon>ecological metagenomes</taxon>
    </lineage>
</organism>
<dbReference type="Pfam" id="PF02410">
    <property type="entry name" value="RsfS"/>
    <property type="match status" value="1"/>
</dbReference>
<dbReference type="InterPro" id="IPR043519">
    <property type="entry name" value="NT_sf"/>
</dbReference>
<dbReference type="HAMAP" id="MF_01477">
    <property type="entry name" value="Iojap_RsfS"/>
    <property type="match status" value="1"/>
</dbReference>
<evidence type="ECO:0000256" key="1">
    <source>
        <dbReference type="ARBA" id="ARBA00010574"/>
    </source>
</evidence>
<protein>
    <recommendedName>
        <fullName evidence="3">Ribosomal silencing factor RsfS</fullName>
    </recommendedName>
</protein>
<sequence>MKGDSVISTEEFLARDERLKLIVETLQDKKALDVVGLDLRGKSDSADFFVICTGTSDPHVKSMGSDVVDALRSAGHRPWHVEGLDSLRWVLVDLVDVVIHIFRHEARDFYALERLWGDAESVEFEDQWDTAEATPSAQPGWFLKND</sequence>
<dbReference type="GO" id="GO:0017148">
    <property type="term" value="P:negative regulation of translation"/>
    <property type="evidence" value="ECO:0007669"/>
    <property type="project" value="TreeGrafter"/>
</dbReference>
<dbReference type="PANTHER" id="PTHR21043:SF0">
    <property type="entry name" value="MITOCHONDRIAL ASSEMBLY OF RIBOSOMAL LARGE SUBUNIT PROTEIN 1"/>
    <property type="match status" value="1"/>
</dbReference>
<dbReference type="SUPFAM" id="SSF81301">
    <property type="entry name" value="Nucleotidyltransferase"/>
    <property type="match status" value="1"/>
</dbReference>
<proteinExistence type="inferred from homology"/>
<dbReference type="NCBIfam" id="TIGR00090">
    <property type="entry name" value="rsfS_iojap_ybeB"/>
    <property type="match status" value="1"/>
</dbReference>
<dbReference type="GO" id="GO:0090071">
    <property type="term" value="P:negative regulation of ribosome biogenesis"/>
    <property type="evidence" value="ECO:0007669"/>
    <property type="project" value="TreeGrafter"/>
</dbReference>
<dbReference type="GO" id="GO:0043023">
    <property type="term" value="F:ribosomal large subunit binding"/>
    <property type="evidence" value="ECO:0007669"/>
    <property type="project" value="TreeGrafter"/>
</dbReference>